<sequence length="208" mass="22778">MFNKTGKLAVVAMTVSLALLGGCATGTYYVDQNTDSVAVMTLDYKDFEKAASSAVDDMNASPLLIHPKAAQGARYVVAVSSILNDTTQRIDTDQLAKKVRVSLLQSGKFITTTAIGANGAEDKMTAQVRELQNSKLMNQKTVKKNGTVIAPDFSLSGKIIQRNHSVDSRTQQVDYYFQLTLTNLENGLAYWEGEYPIIKRGNNKTVTW</sequence>
<keyword evidence="4" id="KW-1185">Reference proteome</keyword>
<dbReference type="InterPro" id="IPR014094">
    <property type="entry name" value="LpoB"/>
</dbReference>
<feature type="chain" id="PRO_5045120505" description="Penicillin-binding protein activator LpoB" evidence="2">
    <location>
        <begin position="25"/>
        <end position="208"/>
    </location>
</feature>
<evidence type="ECO:0000313" key="4">
    <source>
        <dbReference type="Proteomes" id="UP001500604"/>
    </source>
</evidence>
<dbReference type="Pfam" id="PF13036">
    <property type="entry name" value="LpoB"/>
    <property type="match status" value="1"/>
</dbReference>
<evidence type="ECO:0000256" key="1">
    <source>
        <dbReference type="NCBIfam" id="TIGR02722"/>
    </source>
</evidence>
<dbReference type="Proteomes" id="UP001500604">
    <property type="component" value="Unassembled WGS sequence"/>
</dbReference>
<proteinExistence type="predicted"/>
<dbReference type="RefSeq" id="WP_345197224.1">
    <property type="nucleotide sequence ID" value="NZ_BAABFL010000429.1"/>
</dbReference>
<gene>
    <name evidence="3" type="primary">lpoB</name>
    <name evidence="3" type="ORF">GCM10023116_32280</name>
</gene>
<dbReference type="Gene3D" id="3.40.50.10610">
    <property type="entry name" value="ABC-type transport auxiliary lipoprotein component"/>
    <property type="match status" value="1"/>
</dbReference>
<evidence type="ECO:0000313" key="3">
    <source>
        <dbReference type="EMBL" id="GAA4650945.1"/>
    </source>
</evidence>
<organism evidence="3 4">
    <name type="scientific">Kistimonas scapharcae</name>
    <dbReference type="NCBI Taxonomy" id="1036133"/>
    <lineage>
        <taxon>Bacteria</taxon>
        <taxon>Pseudomonadati</taxon>
        <taxon>Pseudomonadota</taxon>
        <taxon>Gammaproteobacteria</taxon>
        <taxon>Oceanospirillales</taxon>
        <taxon>Endozoicomonadaceae</taxon>
        <taxon>Kistimonas</taxon>
    </lineage>
</organism>
<comment type="caution">
    <text evidence="3">The sequence shown here is derived from an EMBL/GenBank/DDBJ whole genome shotgun (WGS) entry which is preliminary data.</text>
</comment>
<evidence type="ECO:0000256" key="2">
    <source>
        <dbReference type="SAM" id="SignalP"/>
    </source>
</evidence>
<dbReference type="PROSITE" id="PS51257">
    <property type="entry name" value="PROKAR_LIPOPROTEIN"/>
    <property type="match status" value="1"/>
</dbReference>
<dbReference type="EMBL" id="BAABFL010000429">
    <property type="protein sequence ID" value="GAA4650945.1"/>
    <property type="molecule type" value="Genomic_DNA"/>
</dbReference>
<dbReference type="NCBIfam" id="TIGR02722">
    <property type="entry name" value="lp"/>
    <property type="match status" value="1"/>
</dbReference>
<feature type="signal peptide" evidence="2">
    <location>
        <begin position="1"/>
        <end position="24"/>
    </location>
</feature>
<accession>A0ABP8V7C9</accession>
<keyword evidence="2" id="KW-0732">Signal</keyword>
<name>A0ABP8V7C9_9GAMM</name>
<reference evidence="4" key="1">
    <citation type="journal article" date="2019" name="Int. J. Syst. Evol. Microbiol.">
        <title>The Global Catalogue of Microorganisms (GCM) 10K type strain sequencing project: providing services to taxonomists for standard genome sequencing and annotation.</title>
        <authorList>
            <consortium name="The Broad Institute Genomics Platform"/>
            <consortium name="The Broad Institute Genome Sequencing Center for Infectious Disease"/>
            <person name="Wu L."/>
            <person name="Ma J."/>
        </authorList>
    </citation>
    <scope>NUCLEOTIDE SEQUENCE [LARGE SCALE GENOMIC DNA]</scope>
    <source>
        <strain evidence="4">JCM 17805</strain>
    </source>
</reference>
<protein>
    <recommendedName>
        <fullName evidence="1">Penicillin-binding protein activator LpoB</fullName>
    </recommendedName>
</protein>